<dbReference type="SUPFAM" id="SSF54211">
    <property type="entry name" value="Ribosomal protein S5 domain 2-like"/>
    <property type="match status" value="1"/>
</dbReference>
<dbReference type="Proteomes" id="UP001497516">
    <property type="component" value="Chromosome 10"/>
</dbReference>
<comment type="similarity">
    <text evidence="1">Belongs to the heat shock protein 90 family.</text>
</comment>
<dbReference type="InterPro" id="IPR020568">
    <property type="entry name" value="Ribosomal_Su5_D2-typ_SF"/>
</dbReference>
<dbReference type="GO" id="GO:0140662">
    <property type="term" value="F:ATP-dependent protein folding chaperone"/>
    <property type="evidence" value="ECO:0007669"/>
    <property type="project" value="InterPro"/>
</dbReference>
<dbReference type="Gene3D" id="3.40.50.11260">
    <property type="match status" value="1"/>
</dbReference>
<evidence type="ECO:0000256" key="2">
    <source>
        <dbReference type="ARBA" id="ARBA00023186"/>
    </source>
</evidence>
<dbReference type="Pfam" id="PF00183">
    <property type="entry name" value="HSP90"/>
    <property type="match status" value="1"/>
</dbReference>
<dbReference type="Gene3D" id="1.20.120.790">
    <property type="entry name" value="Heat shock protein 90, C-terminal domain"/>
    <property type="match status" value="1"/>
</dbReference>
<dbReference type="GO" id="GO:0016887">
    <property type="term" value="F:ATP hydrolysis activity"/>
    <property type="evidence" value="ECO:0007669"/>
    <property type="project" value="InterPro"/>
</dbReference>
<evidence type="ECO:0000313" key="3">
    <source>
        <dbReference type="EMBL" id="CAL1360026.1"/>
    </source>
</evidence>
<dbReference type="InterPro" id="IPR001404">
    <property type="entry name" value="Hsp90_fam"/>
</dbReference>
<gene>
    <name evidence="3" type="ORF">LTRI10_LOCUS7486</name>
</gene>
<name>A0AAV2CV67_9ROSI</name>
<dbReference type="GO" id="GO:0051082">
    <property type="term" value="F:unfolded protein binding"/>
    <property type="evidence" value="ECO:0007669"/>
    <property type="project" value="InterPro"/>
</dbReference>
<keyword evidence="4" id="KW-1185">Reference proteome</keyword>
<dbReference type="PANTHER" id="PTHR11528">
    <property type="entry name" value="HEAT SHOCK PROTEIN 90 FAMILY MEMBER"/>
    <property type="match status" value="1"/>
</dbReference>
<proteinExistence type="inferred from homology"/>
<organism evidence="3 4">
    <name type="scientific">Linum trigynum</name>
    <dbReference type="NCBI Taxonomy" id="586398"/>
    <lineage>
        <taxon>Eukaryota</taxon>
        <taxon>Viridiplantae</taxon>
        <taxon>Streptophyta</taxon>
        <taxon>Embryophyta</taxon>
        <taxon>Tracheophyta</taxon>
        <taxon>Spermatophyta</taxon>
        <taxon>Magnoliopsida</taxon>
        <taxon>eudicotyledons</taxon>
        <taxon>Gunneridae</taxon>
        <taxon>Pentapetalae</taxon>
        <taxon>rosids</taxon>
        <taxon>fabids</taxon>
        <taxon>Malpighiales</taxon>
        <taxon>Linaceae</taxon>
        <taxon>Linum</taxon>
    </lineage>
</organism>
<dbReference type="AlphaFoldDB" id="A0AAV2CV67"/>
<reference evidence="3 4" key="1">
    <citation type="submission" date="2024-04" db="EMBL/GenBank/DDBJ databases">
        <authorList>
            <person name="Fracassetti M."/>
        </authorList>
    </citation>
    <scope>NUCLEOTIDE SEQUENCE [LARGE SCALE GENOMIC DNA]</scope>
</reference>
<protein>
    <submittedName>
        <fullName evidence="3">Uncharacterized protein</fullName>
    </submittedName>
</protein>
<accession>A0AAV2CV67</accession>
<dbReference type="InterPro" id="IPR037196">
    <property type="entry name" value="HSP90_C"/>
</dbReference>
<evidence type="ECO:0000256" key="1">
    <source>
        <dbReference type="ARBA" id="ARBA00008239"/>
    </source>
</evidence>
<evidence type="ECO:0000313" key="4">
    <source>
        <dbReference type="Proteomes" id="UP001497516"/>
    </source>
</evidence>
<keyword evidence="2" id="KW-0143">Chaperone</keyword>
<dbReference type="EMBL" id="OZ034814">
    <property type="protein sequence ID" value="CAL1360026.1"/>
    <property type="molecule type" value="Genomic_DNA"/>
</dbReference>
<dbReference type="SUPFAM" id="SSF110942">
    <property type="entry name" value="HSP90 C-terminal domain"/>
    <property type="match status" value="1"/>
</dbReference>
<sequence length="128" mass="14599">MGENHTTIYHLATNSLKSAKSAPFLEKLVQKDIEVLYLIEPTDEVAIQNPKTYKEKKFDDISKEDQELGKFLLITDKYATCILLSYFASLDGIKQQLGDKFAKVQVSKRLSSSSCVLWKFGWSANMER</sequence>
<dbReference type="GO" id="GO:0005524">
    <property type="term" value="F:ATP binding"/>
    <property type="evidence" value="ECO:0007669"/>
    <property type="project" value="InterPro"/>
</dbReference>